<dbReference type="Gene3D" id="1.10.10.200">
    <property type="match status" value="1"/>
</dbReference>
<gene>
    <name evidence="10" type="ORF">DUI87_27031</name>
</gene>
<keyword evidence="8" id="KW-0863">Zinc-finger</keyword>
<evidence type="ECO:0000313" key="10">
    <source>
        <dbReference type="EMBL" id="RMB96498.1"/>
    </source>
</evidence>
<feature type="domain" description="Integrase-type" evidence="9">
    <location>
        <begin position="119"/>
        <end position="160"/>
    </location>
</feature>
<evidence type="ECO:0000256" key="6">
    <source>
        <dbReference type="ARBA" id="ARBA00022801"/>
    </source>
</evidence>
<keyword evidence="1" id="KW-0808">Transferase</keyword>
<dbReference type="GO" id="GO:0016787">
    <property type="term" value="F:hydrolase activity"/>
    <property type="evidence" value="ECO:0007669"/>
    <property type="project" value="UniProtKB-KW"/>
</dbReference>
<evidence type="ECO:0000256" key="1">
    <source>
        <dbReference type="ARBA" id="ARBA00022679"/>
    </source>
</evidence>
<evidence type="ECO:0000256" key="5">
    <source>
        <dbReference type="ARBA" id="ARBA00022759"/>
    </source>
</evidence>
<keyword evidence="4" id="KW-0479">Metal-binding</keyword>
<keyword evidence="8" id="KW-0862">Zinc</keyword>
<keyword evidence="11" id="KW-1185">Reference proteome</keyword>
<organism evidence="10 11">
    <name type="scientific">Hirundo rustica rustica</name>
    <dbReference type="NCBI Taxonomy" id="333673"/>
    <lineage>
        <taxon>Eukaryota</taxon>
        <taxon>Metazoa</taxon>
        <taxon>Chordata</taxon>
        <taxon>Craniata</taxon>
        <taxon>Vertebrata</taxon>
        <taxon>Euteleostomi</taxon>
        <taxon>Archelosauria</taxon>
        <taxon>Archosauria</taxon>
        <taxon>Dinosauria</taxon>
        <taxon>Saurischia</taxon>
        <taxon>Theropoda</taxon>
        <taxon>Coelurosauria</taxon>
        <taxon>Aves</taxon>
        <taxon>Neognathae</taxon>
        <taxon>Neoaves</taxon>
        <taxon>Telluraves</taxon>
        <taxon>Australaves</taxon>
        <taxon>Passeriformes</taxon>
        <taxon>Sylvioidea</taxon>
        <taxon>Hirundinidae</taxon>
        <taxon>Hirundo</taxon>
    </lineage>
</organism>
<dbReference type="InterPro" id="IPR017856">
    <property type="entry name" value="Integrase-like_N"/>
</dbReference>
<dbReference type="PANTHER" id="PTHR41694:SF3">
    <property type="entry name" value="RNA-DIRECTED DNA POLYMERASE-RELATED"/>
    <property type="match status" value="1"/>
</dbReference>
<dbReference type="PROSITE" id="PS50876">
    <property type="entry name" value="ZF_INTEGRASE"/>
    <property type="match status" value="1"/>
</dbReference>
<dbReference type="EMBL" id="QRBI01000174">
    <property type="protein sequence ID" value="RMB96498.1"/>
    <property type="molecule type" value="Genomic_DNA"/>
</dbReference>
<accession>A0A3M0J6J9</accession>
<dbReference type="OrthoDB" id="9395371at2759"/>
<reference evidence="10 11" key="1">
    <citation type="submission" date="2018-07" db="EMBL/GenBank/DDBJ databases">
        <title>A high quality draft genome assembly of the barn swallow (H. rustica rustica).</title>
        <authorList>
            <person name="Formenti G."/>
            <person name="Chiara M."/>
            <person name="Poveda L."/>
            <person name="Francoijs K.-J."/>
            <person name="Bonisoli-Alquati A."/>
            <person name="Canova L."/>
            <person name="Gianfranceschi L."/>
            <person name="Horner D.S."/>
            <person name="Saino N."/>
        </authorList>
    </citation>
    <scope>NUCLEOTIDE SEQUENCE [LARGE SCALE GENOMIC DNA]</scope>
    <source>
        <strain evidence="10">Chelidonia</strain>
        <tissue evidence="10">Blood</tissue>
    </source>
</reference>
<evidence type="ECO:0000256" key="8">
    <source>
        <dbReference type="PROSITE-ProRule" id="PRU00450"/>
    </source>
</evidence>
<dbReference type="Pfam" id="PF02022">
    <property type="entry name" value="Integrase_Zn"/>
    <property type="match status" value="1"/>
</dbReference>
<keyword evidence="3" id="KW-0540">Nuclease</keyword>
<dbReference type="SUPFAM" id="SSF46919">
    <property type="entry name" value="N-terminal Zn binding domain of HIV integrase"/>
    <property type="match status" value="1"/>
</dbReference>
<dbReference type="GO" id="GO:0035613">
    <property type="term" value="F:RNA stem-loop binding"/>
    <property type="evidence" value="ECO:0007669"/>
    <property type="project" value="TreeGrafter"/>
</dbReference>
<keyword evidence="6" id="KW-0378">Hydrolase</keyword>
<comment type="caution">
    <text evidence="10">The sequence shown here is derived from an EMBL/GenBank/DDBJ whole genome shotgun (WGS) entry which is preliminary data.</text>
</comment>
<name>A0A3M0J6J9_HIRRU</name>
<evidence type="ECO:0000256" key="2">
    <source>
        <dbReference type="ARBA" id="ARBA00022695"/>
    </source>
</evidence>
<proteinExistence type="predicted"/>
<evidence type="ECO:0000313" key="11">
    <source>
        <dbReference type="Proteomes" id="UP000269221"/>
    </source>
</evidence>
<evidence type="ECO:0000256" key="4">
    <source>
        <dbReference type="ARBA" id="ARBA00022723"/>
    </source>
</evidence>
<evidence type="ECO:0000256" key="7">
    <source>
        <dbReference type="ARBA" id="ARBA00022918"/>
    </source>
</evidence>
<sequence length="190" mass="20707">MPTKQLRPATSGSLGMDVAAAVDVTIMTTNPLKIPTGLIGPIIINGQPVFVARIEDAFIKEVRNQRLYQLLMQLNKALHQREQPYAVIHIRSHKWNIGLGEGNQRADELVSTAITVPLPQHVLAREAHSIFHQNAKGLQKEFHISHAEATAIVRSCPICCHHNGGLGLGTGVNPRGVMANETVANRCHAC</sequence>
<dbReference type="AlphaFoldDB" id="A0A3M0J6J9"/>
<dbReference type="GO" id="GO:0004519">
    <property type="term" value="F:endonuclease activity"/>
    <property type="evidence" value="ECO:0007669"/>
    <property type="project" value="UniProtKB-KW"/>
</dbReference>
<dbReference type="PANTHER" id="PTHR41694">
    <property type="entry name" value="ENDOGENOUS RETROVIRUS GROUP K MEMBER POL PROTEIN"/>
    <property type="match status" value="1"/>
</dbReference>
<evidence type="ECO:0000256" key="3">
    <source>
        <dbReference type="ARBA" id="ARBA00022722"/>
    </source>
</evidence>
<dbReference type="Proteomes" id="UP000269221">
    <property type="component" value="Unassembled WGS sequence"/>
</dbReference>
<dbReference type="InterPro" id="IPR003308">
    <property type="entry name" value="Integrase_Zn-bd_dom_N"/>
</dbReference>
<keyword evidence="2" id="KW-0548">Nucleotidyltransferase</keyword>
<protein>
    <recommendedName>
        <fullName evidence="9">Integrase-type domain-containing protein</fullName>
    </recommendedName>
</protein>
<dbReference type="STRING" id="333673.A0A3M0J6J9"/>
<dbReference type="GO" id="GO:0008270">
    <property type="term" value="F:zinc ion binding"/>
    <property type="evidence" value="ECO:0007669"/>
    <property type="project" value="UniProtKB-KW"/>
</dbReference>
<evidence type="ECO:0000259" key="9">
    <source>
        <dbReference type="PROSITE" id="PS50876"/>
    </source>
</evidence>
<keyword evidence="5" id="KW-0255">Endonuclease</keyword>
<dbReference type="GO" id="GO:0003964">
    <property type="term" value="F:RNA-directed DNA polymerase activity"/>
    <property type="evidence" value="ECO:0007669"/>
    <property type="project" value="UniProtKB-KW"/>
</dbReference>
<keyword evidence="7" id="KW-0695">RNA-directed DNA polymerase</keyword>